<dbReference type="InterPro" id="IPR051033">
    <property type="entry name" value="SH3BGR"/>
</dbReference>
<keyword evidence="3" id="KW-1185">Reference proteome</keyword>
<proteinExistence type="inferred from homology"/>
<reference evidence="2 3" key="1">
    <citation type="submission" date="2023-03" db="EMBL/GenBank/DDBJ databases">
        <title>Genome insight into feeding habits of ladybird beetles.</title>
        <authorList>
            <person name="Li H.-S."/>
            <person name="Huang Y.-H."/>
            <person name="Pang H."/>
        </authorList>
    </citation>
    <scope>NUCLEOTIDE SEQUENCE [LARGE SCALE GENOMIC DNA]</scope>
    <source>
        <strain evidence="2">SYSU_2023b</strain>
        <tissue evidence="2">Whole body</tissue>
    </source>
</reference>
<gene>
    <name evidence="2" type="ORF">WA026_003557</name>
</gene>
<evidence type="ECO:0000313" key="2">
    <source>
        <dbReference type="EMBL" id="KAK9869828.1"/>
    </source>
</evidence>
<name>A0AAW1TJQ3_9CUCU</name>
<dbReference type="PANTHER" id="PTHR12232:SF0">
    <property type="entry name" value="THIOREDOXIN DOMAIN-CONTAINING PROTEIN"/>
    <property type="match status" value="1"/>
</dbReference>
<comment type="similarity">
    <text evidence="1">Belongs to the SH3BGR family.</text>
</comment>
<dbReference type="Pfam" id="PF04908">
    <property type="entry name" value="SH3BGR"/>
    <property type="match status" value="1"/>
</dbReference>
<dbReference type="Gene3D" id="3.40.30.10">
    <property type="entry name" value="Glutaredoxin"/>
    <property type="match status" value="1"/>
</dbReference>
<accession>A0AAW1TJQ3</accession>
<dbReference type="InterPro" id="IPR036249">
    <property type="entry name" value="Thioredoxin-like_sf"/>
</dbReference>
<evidence type="ECO:0008006" key="4">
    <source>
        <dbReference type="Google" id="ProtNLM"/>
    </source>
</evidence>
<dbReference type="SUPFAM" id="SSF52833">
    <property type="entry name" value="Thioredoxin-like"/>
    <property type="match status" value="1"/>
</dbReference>
<dbReference type="AlphaFoldDB" id="A0AAW1TJQ3"/>
<sequence length="101" mass="11446">MVVKVYVSEVSGSNEIRERQSIVLLALKSKKIDYEVIDITVDDKAKQFMQNNAIKFGGTSFNSHPVYPLPPQIFNEEEYCGDFGAFEVANENNLLPDFLKL</sequence>
<evidence type="ECO:0000313" key="3">
    <source>
        <dbReference type="Proteomes" id="UP001431783"/>
    </source>
</evidence>
<dbReference type="PANTHER" id="PTHR12232">
    <property type="entry name" value="SH3 DOMAIN-BINDING GLUTAMIC ACID-RICH-LIKE PROTEIN"/>
    <property type="match status" value="1"/>
</dbReference>
<evidence type="ECO:0000256" key="1">
    <source>
        <dbReference type="ARBA" id="ARBA00007764"/>
    </source>
</evidence>
<dbReference type="EMBL" id="JARQZJ010000001">
    <property type="protein sequence ID" value="KAK9869828.1"/>
    <property type="molecule type" value="Genomic_DNA"/>
</dbReference>
<protein>
    <recommendedName>
        <fullName evidence="4">SH3 domain-binding glutamic acid-rich-like protein</fullName>
    </recommendedName>
</protein>
<comment type="caution">
    <text evidence="2">The sequence shown here is derived from an EMBL/GenBank/DDBJ whole genome shotgun (WGS) entry which is preliminary data.</text>
</comment>
<dbReference type="InterPro" id="IPR006993">
    <property type="entry name" value="Glut_rich_SH3-bd"/>
</dbReference>
<dbReference type="GO" id="GO:0005737">
    <property type="term" value="C:cytoplasm"/>
    <property type="evidence" value="ECO:0007669"/>
    <property type="project" value="TreeGrafter"/>
</dbReference>
<dbReference type="Proteomes" id="UP001431783">
    <property type="component" value="Unassembled WGS sequence"/>
</dbReference>
<organism evidence="2 3">
    <name type="scientific">Henosepilachna vigintioctopunctata</name>
    <dbReference type="NCBI Taxonomy" id="420089"/>
    <lineage>
        <taxon>Eukaryota</taxon>
        <taxon>Metazoa</taxon>
        <taxon>Ecdysozoa</taxon>
        <taxon>Arthropoda</taxon>
        <taxon>Hexapoda</taxon>
        <taxon>Insecta</taxon>
        <taxon>Pterygota</taxon>
        <taxon>Neoptera</taxon>
        <taxon>Endopterygota</taxon>
        <taxon>Coleoptera</taxon>
        <taxon>Polyphaga</taxon>
        <taxon>Cucujiformia</taxon>
        <taxon>Coccinelloidea</taxon>
        <taxon>Coccinellidae</taxon>
        <taxon>Epilachninae</taxon>
        <taxon>Epilachnini</taxon>
        <taxon>Henosepilachna</taxon>
    </lineage>
</organism>